<organism evidence="1 2">
    <name type="scientific">Smallanthus sonchifolius</name>
    <dbReference type="NCBI Taxonomy" id="185202"/>
    <lineage>
        <taxon>Eukaryota</taxon>
        <taxon>Viridiplantae</taxon>
        <taxon>Streptophyta</taxon>
        <taxon>Embryophyta</taxon>
        <taxon>Tracheophyta</taxon>
        <taxon>Spermatophyta</taxon>
        <taxon>Magnoliopsida</taxon>
        <taxon>eudicotyledons</taxon>
        <taxon>Gunneridae</taxon>
        <taxon>Pentapetalae</taxon>
        <taxon>asterids</taxon>
        <taxon>campanulids</taxon>
        <taxon>Asterales</taxon>
        <taxon>Asteraceae</taxon>
        <taxon>Asteroideae</taxon>
        <taxon>Heliantheae alliance</taxon>
        <taxon>Millerieae</taxon>
        <taxon>Smallanthus</taxon>
    </lineage>
</organism>
<accession>A0ACB9CDS7</accession>
<gene>
    <name evidence="1" type="ORF">L1987_63501</name>
</gene>
<proteinExistence type="predicted"/>
<reference evidence="1 2" key="2">
    <citation type="journal article" date="2022" name="Mol. Ecol. Resour.">
        <title>The genomes of chicory, endive, great burdock and yacon provide insights into Asteraceae paleo-polyploidization history and plant inulin production.</title>
        <authorList>
            <person name="Fan W."/>
            <person name="Wang S."/>
            <person name="Wang H."/>
            <person name="Wang A."/>
            <person name="Jiang F."/>
            <person name="Liu H."/>
            <person name="Zhao H."/>
            <person name="Xu D."/>
            <person name="Zhang Y."/>
        </authorList>
    </citation>
    <scope>NUCLEOTIDE SEQUENCE [LARGE SCALE GENOMIC DNA]</scope>
    <source>
        <strain evidence="2">cv. Yunnan</strain>
        <tissue evidence="1">Leaves</tissue>
    </source>
</reference>
<dbReference type="Proteomes" id="UP001056120">
    <property type="component" value="Linkage Group LG21"/>
</dbReference>
<keyword evidence="2" id="KW-1185">Reference proteome</keyword>
<evidence type="ECO:0000313" key="2">
    <source>
        <dbReference type="Proteomes" id="UP001056120"/>
    </source>
</evidence>
<sequence length="332" mass="37266">MEAAIRLSECRPNQVVKFASNSLREEASHWWEGVRQAKVDETVDGMMWYDLKTLVINNFCPRNEIDKVEMEFLGLKAGSMTYRLYTTRFKKLERLVPHLVTTEERKIACYIQGLPDQVSTYVKANAPTTYDSVVELSDMVFDEMALNVVAIDELKKLSFPAKRSGGKFSGARNKHASVGESAVCGKCGGRHAGECRLGSNLCFKCCKTGHYSHECLQGFKCFNCGESVHMSRECTKPRMGEAGKGKGPEKKEERPRAKTRVYTLMQEQARVDPDVASGTFILDNTFVSVLFDSGASKSFISATFWKRVKCSVSKLERAFSVETVEGRTVNYM</sequence>
<protein>
    <submittedName>
        <fullName evidence="1">Uncharacterized protein</fullName>
    </submittedName>
</protein>
<evidence type="ECO:0000313" key="1">
    <source>
        <dbReference type="EMBL" id="KAI3732297.1"/>
    </source>
</evidence>
<name>A0ACB9CDS7_9ASTR</name>
<comment type="caution">
    <text evidence="1">The sequence shown here is derived from an EMBL/GenBank/DDBJ whole genome shotgun (WGS) entry which is preliminary data.</text>
</comment>
<dbReference type="EMBL" id="CM042038">
    <property type="protein sequence ID" value="KAI3732297.1"/>
    <property type="molecule type" value="Genomic_DNA"/>
</dbReference>
<reference evidence="2" key="1">
    <citation type="journal article" date="2022" name="Mol. Ecol. Resour.">
        <title>The genomes of chicory, endive, great burdock and yacon provide insights into Asteraceae palaeo-polyploidization history and plant inulin production.</title>
        <authorList>
            <person name="Fan W."/>
            <person name="Wang S."/>
            <person name="Wang H."/>
            <person name="Wang A."/>
            <person name="Jiang F."/>
            <person name="Liu H."/>
            <person name="Zhao H."/>
            <person name="Xu D."/>
            <person name="Zhang Y."/>
        </authorList>
    </citation>
    <scope>NUCLEOTIDE SEQUENCE [LARGE SCALE GENOMIC DNA]</scope>
    <source>
        <strain evidence="2">cv. Yunnan</strain>
    </source>
</reference>